<accession>A0A8J3SXM0</accession>
<evidence type="ECO:0000313" key="1">
    <source>
        <dbReference type="EMBL" id="GII01205.1"/>
    </source>
</evidence>
<evidence type="ECO:0000313" key="2">
    <source>
        <dbReference type="Proteomes" id="UP000634476"/>
    </source>
</evidence>
<keyword evidence="2" id="KW-1185">Reference proteome</keyword>
<dbReference type="Proteomes" id="UP000634476">
    <property type="component" value="Unassembled WGS sequence"/>
</dbReference>
<reference evidence="1" key="1">
    <citation type="submission" date="2021-01" db="EMBL/GenBank/DDBJ databases">
        <title>Whole genome shotgun sequence of Planobispora takensis NBRC 109077.</title>
        <authorList>
            <person name="Komaki H."/>
            <person name="Tamura T."/>
        </authorList>
    </citation>
    <scope>NUCLEOTIDE SEQUENCE</scope>
    <source>
        <strain evidence="1">NBRC 109077</strain>
    </source>
</reference>
<proteinExistence type="predicted"/>
<gene>
    <name evidence="1" type="ORF">Pta02_32130</name>
</gene>
<sequence length="47" mass="4849">MDPRNGDGGMIARILAAVRAETTGVTGWTHGAETTDVINRIHGMGAA</sequence>
<dbReference type="EMBL" id="BOOK01000021">
    <property type="protein sequence ID" value="GII01205.1"/>
    <property type="molecule type" value="Genomic_DNA"/>
</dbReference>
<comment type="caution">
    <text evidence="1">The sequence shown here is derived from an EMBL/GenBank/DDBJ whole genome shotgun (WGS) entry which is preliminary data.</text>
</comment>
<dbReference type="AlphaFoldDB" id="A0A8J3SXM0"/>
<name>A0A8J3SXM0_9ACTN</name>
<protein>
    <submittedName>
        <fullName evidence="1">Uncharacterized protein</fullName>
    </submittedName>
</protein>
<organism evidence="1 2">
    <name type="scientific">Planobispora takensis</name>
    <dbReference type="NCBI Taxonomy" id="1367882"/>
    <lineage>
        <taxon>Bacteria</taxon>
        <taxon>Bacillati</taxon>
        <taxon>Actinomycetota</taxon>
        <taxon>Actinomycetes</taxon>
        <taxon>Streptosporangiales</taxon>
        <taxon>Streptosporangiaceae</taxon>
        <taxon>Planobispora</taxon>
    </lineage>
</organism>